<dbReference type="EMBL" id="CP020370">
    <property type="protein sequence ID" value="AUB80021.1"/>
    <property type="molecule type" value="Genomic_DNA"/>
</dbReference>
<dbReference type="Gene3D" id="3.40.50.150">
    <property type="entry name" value="Vaccinia Virus protein VP39"/>
    <property type="match status" value="1"/>
</dbReference>
<gene>
    <name evidence="1" type="ORF">THSYN_02945</name>
</gene>
<evidence type="ECO:0000313" key="1">
    <source>
        <dbReference type="EMBL" id="AUB80021.1"/>
    </source>
</evidence>
<dbReference type="AlphaFoldDB" id="A0A2K8U4P0"/>
<protein>
    <submittedName>
        <fullName evidence="1">Methyltransferase type 11</fullName>
    </submittedName>
</protein>
<evidence type="ECO:0000313" key="2">
    <source>
        <dbReference type="Proteomes" id="UP000232638"/>
    </source>
</evidence>
<dbReference type="OrthoDB" id="5565939at2"/>
<dbReference type="Proteomes" id="UP000232638">
    <property type="component" value="Chromosome"/>
</dbReference>
<name>A0A2K8U4P0_9GAMM</name>
<keyword evidence="1" id="KW-0489">Methyltransferase</keyword>
<dbReference type="GO" id="GO:0032259">
    <property type="term" value="P:methylation"/>
    <property type="evidence" value="ECO:0007669"/>
    <property type="project" value="UniProtKB-KW"/>
</dbReference>
<dbReference type="CDD" id="cd02440">
    <property type="entry name" value="AdoMet_MTases"/>
    <property type="match status" value="1"/>
</dbReference>
<accession>A0A2K8U4P0</accession>
<organism evidence="1 2">
    <name type="scientific">Candidatus Thiodictyon syntrophicum</name>
    <dbReference type="NCBI Taxonomy" id="1166950"/>
    <lineage>
        <taxon>Bacteria</taxon>
        <taxon>Pseudomonadati</taxon>
        <taxon>Pseudomonadota</taxon>
        <taxon>Gammaproteobacteria</taxon>
        <taxon>Chromatiales</taxon>
        <taxon>Chromatiaceae</taxon>
        <taxon>Thiodictyon</taxon>
    </lineage>
</organism>
<dbReference type="GO" id="GO:0008168">
    <property type="term" value="F:methyltransferase activity"/>
    <property type="evidence" value="ECO:0007669"/>
    <property type="project" value="UniProtKB-KW"/>
</dbReference>
<dbReference type="InterPro" id="IPR029063">
    <property type="entry name" value="SAM-dependent_MTases_sf"/>
</dbReference>
<dbReference type="SUPFAM" id="SSF53335">
    <property type="entry name" value="S-adenosyl-L-methionine-dependent methyltransferases"/>
    <property type="match status" value="1"/>
</dbReference>
<keyword evidence="2" id="KW-1185">Reference proteome</keyword>
<reference evidence="1 2" key="1">
    <citation type="submission" date="2017-03" db="EMBL/GenBank/DDBJ databases">
        <title>Complete genome sequence of Candidatus 'Thiodictyon syntrophicum' sp. nov. strain Cad16T, a photolithoautotroph purple sulfur bacterium isolated from an alpine meromictic lake.</title>
        <authorList>
            <person name="Luedin S.M."/>
            <person name="Pothier J.F."/>
            <person name="Danza F."/>
            <person name="Storelli N."/>
            <person name="Wittwer M."/>
            <person name="Tonolla M."/>
        </authorList>
    </citation>
    <scope>NUCLEOTIDE SEQUENCE [LARGE SCALE GENOMIC DNA]</scope>
    <source>
        <strain evidence="1 2">Cad16T</strain>
    </source>
</reference>
<keyword evidence="1" id="KW-0808">Transferase</keyword>
<dbReference type="RefSeq" id="WP_100917832.1">
    <property type="nucleotide sequence ID" value="NZ_CP020370.1"/>
</dbReference>
<proteinExistence type="predicted"/>
<dbReference type="Pfam" id="PF13489">
    <property type="entry name" value="Methyltransf_23"/>
    <property type="match status" value="1"/>
</dbReference>
<dbReference type="KEGG" id="tsy:THSYN_02945"/>
<sequence>MIVSPAALRRRLIDQASEPYRALGRFAYHFARGKLGRDPVFVGMLERGLFPDAARILDLGCGQGLLAAWLLAARQLYDAGDWSAQWPAPPRVAELRGIDLLTIDVQRAQRACGSWARFEAGDMRQMDFGQADVVVIMDAAHYVDGPSQDDLLRRVRAALPPNGLFLTRVGDAGGGLRFQLSNWIDRAVALFRGLGWRRLYPRRLPDWIQALEALGFRVETAPMNGLLPFANVMLIARLGESAAVGN</sequence>